<protein>
    <submittedName>
        <fullName evidence="6">Starch-binding protein</fullName>
    </submittedName>
</protein>
<evidence type="ECO:0000256" key="1">
    <source>
        <dbReference type="ARBA" id="ARBA00001913"/>
    </source>
</evidence>
<evidence type="ECO:0000313" key="7">
    <source>
        <dbReference type="Proteomes" id="UP000824246"/>
    </source>
</evidence>
<accession>A0A9D2AR22</accession>
<keyword evidence="3" id="KW-0732">Signal</keyword>
<dbReference type="InterPro" id="IPR013783">
    <property type="entry name" value="Ig-like_fold"/>
</dbReference>
<dbReference type="SUPFAM" id="SSF51445">
    <property type="entry name" value="(Trans)glycosidases"/>
    <property type="match status" value="1"/>
</dbReference>
<dbReference type="EMBL" id="DXFB01000188">
    <property type="protein sequence ID" value="HIX45999.1"/>
    <property type="molecule type" value="Genomic_DNA"/>
</dbReference>
<dbReference type="Gene3D" id="3.20.20.80">
    <property type="entry name" value="Glycosidases"/>
    <property type="match status" value="1"/>
</dbReference>
<dbReference type="GO" id="GO:0046872">
    <property type="term" value="F:metal ion binding"/>
    <property type="evidence" value="ECO:0007669"/>
    <property type="project" value="UniProtKB-KW"/>
</dbReference>
<dbReference type="Gene3D" id="2.60.40.10">
    <property type="entry name" value="Immunoglobulins"/>
    <property type="match status" value="1"/>
</dbReference>
<dbReference type="PANTHER" id="PTHR10357">
    <property type="entry name" value="ALPHA-AMYLASE FAMILY MEMBER"/>
    <property type="match status" value="1"/>
</dbReference>
<dbReference type="Proteomes" id="UP000824246">
    <property type="component" value="Unassembled WGS sequence"/>
</dbReference>
<evidence type="ECO:0000256" key="4">
    <source>
        <dbReference type="SAM" id="MobiDB-lite"/>
    </source>
</evidence>
<feature type="region of interest" description="Disordered" evidence="4">
    <location>
        <begin position="243"/>
        <end position="270"/>
    </location>
</feature>
<dbReference type="AlphaFoldDB" id="A0A9D2AR22"/>
<proteinExistence type="predicted"/>
<evidence type="ECO:0000259" key="5">
    <source>
        <dbReference type="Pfam" id="PF16738"/>
    </source>
</evidence>
<dbReference type="PANTHER" id="PTHR10357:SF215">
    <property type="entry name" value="ALPHA-AMYLASE 1"/>
    <property type="match status" value="1"/>
</dbReference>
<name>A0A9D2AR22_9BACT</name>
<reference evidence="6" key="2">
    <citation type="submission" date="2021-04" db="EMBL/GenBank/DDBJ databases">
        <authorList>
            <person name="Gilroy R."/>
        </authorList>
    </citation>
    <scope>NUCLEOTIDE SEQUENCE</scope>
    <source>
        <strain evidence="6">ChiHjej12B11-16260</strain>
    </source>
</reference>
<gene>
    <name evidence="6" type="ORF">H9982_07235</name>
</gene>
<keyword evidence="2" id="KW-0479">Metal-binding</keyword>
<dbReference type="Pfam" id="PF16738">
    <property type="entry name" value="CBM26"/>
    <property type="match status" value="1"/>
</dbReference>
<feature type="non-terminal residue" evidence="6">
    <location>
        <position position="1"/>
    </location>
</feature>
<feature type="domain" description="Starch-binding module 26" evidence="5">
    <location>
        <begin position="285"/>
        <end position="360"/>
    </location>
</feature>
<dbReference type="InterPro" id="IPR017853">
    <property type="entry name" value="GH"/>
</dbReference>
<evidence type="ECO:0000313" key="6">
    <source>
        <dbReference type="EMBL" id="HIX45999.1"/>
    </source>
</evidence>
<reference evidence="6" key="1">
    <citation type="journal article" date="2021" name="PeerJ">
        <title>Extensive microbial diversity within the chicken gut microbiome revealed by metagenomics and culture.</title>
        <authorList>
            <person name="Gilroy R."/>
            <person name="Ravi A."/>
            <person name="Getino M."/>
            <person name="Pursley I."/>
            <person name="Horton D.L."/>
            <person name="Alikhan N.F."/>
            <person name="Baker D."/>
            <person name="Gharbi K."/>
            <person name="Hall N."/>
            <person name="Watson M."/>
            <person name="Adriaenssens E.M."/>
            <person name="Foster-Nyarko E."/>
            <person name="Jarju S."/>
            <person name="Secka A."/>
            <person name="Antonio M."/>
            <person name="Oren A."/>
            <person name="Chaudhuri R.R."/>
            <person name="La Ragione R."/>
            <person name="Hildebrand F."/>
            <person name="Pallen M.J."/>
        </authorList>
    </citation>
    <scope>NUCLEOTIDE SEQUENCE</scope>
    <source>
        <strain evidence="6">ChiHjej12B11-16260</strain>
    </source>
</reference>
<sequence length="457" mass="49747">QPQNDKYYNDATFNVVYVDSHDYAPNGAPESQRFAQGTDAWAENLALMFTYRGIPCLYYGSEIEFRKGSLIEPGGPNGIPLKESGRAYFGGYIKGDVTVNDFADWENAQGNINATLNYPLALHIQRLNRIRMAIPALRKGQYSLDGCSGSYAFKRRYTDSTTDSYVLVTISGNATFTGIENGTYVDAITGKTEVVTDNTLTATCSGKGNMRIYVLNTDKTPAPGKVGNDGKWLYDTAPVTTEQPAYDGTEEEDTSNEGPLPGSGDVGGGDEPVIEPCISGNEQCIFFEKPSHWGTRVYAYIYYNGTDGVVMVTGAWPGTACTSLGNNIYKYSLPEDADIINSTAQWYVLFSDGSGNQTQGDPGFECEDAAYYTVDGYSKTITTACTSITIAAETSKQLVIFTRGNNLYVDTPHAQTLYIYGIDGRLVRVVEATKGLNMIKGLARGMYIVNGNKAIVQ</sequence>
<evidence type="ECO:0000256" key="2">
    <source>
        <dbReference type="ARBA" id="ARBA00022723"/>
    </source>
</evidence>
<evidence type="ECO:0000256" key="3">
    <source>
        <dbReference type="ARBA" id="ARBA00022729"/>
    </source>
</evidence>
<organism evidence="6 7">
    <name type="scientific">Candidatus Barnesiella excrementipullorum</name>
    <dbReference type="NCBI Taxonomy" id="2838479"/>
    <lineage>
        <taxon>Bacteria</taxon>
        <taxon>Pseudomonadati</taxon>
        <taxon>Bacteroidota</taxon>
        <taxon>Bacteroidia</taxon>
        <taxon>Bacteroidales</taxon>
        <taxon>Barnesiellaceae</taxon>
        <taxon>Barnesiella</taxon>
    </lineage>
</organism>
<comment type="cofactor">
    <cofactor evidence="1">
        <name>Ca(2+)</name>
        <dbReference type="ChEBI" id="CHEBI:29108"/>
    </cofactor>
</comment>
<dbReference type="InterPro" id="IPR031965">
    <property type="entry name" value="CBM26"/>
</dbReference>
<comment type="caution">
    <text evidence="6">The sequence shown here is derived from an EMBL/GenBank/DDBJ whole genome shotgun (WGS) entry which is preliminary data.</text>
</comment>